<dbReference type="AlphaFoldDB" id="A0A8H4A8C7"/>
<comment type="caution">
    <text evidence="2">The sequence shown here is derived from an EMBL/GenBank/DDBJ whole genome shotgun (WGS) entry which is preliminary data.</text>
</comment>
<sequence>MNSSIFGVQRHIDNINQIITSDATKKCLRNLMIDDSIIKKMTLTRAQRAQRDKSNIRSNLTKEPIVKSVGINSSSTGKVINSVEPMKVDRLRYKQRRTRSGRKVADYHEPTSDSSEEDEYFLNSKDVNDRTRRKKLSKIDQRSRIHNTSEYINEQFHLSENMTSSDGEQESSQELGFPIFTKEFLVYDKERRCRQKKLEQEDKSGETLIESLRIKVHKLRSDDDRILRENQELEASNAQKIESFEKIKMSLIQLEREIGPTVRSSGVKLDDTENMIAYINDFRKRVVGGCLLQP</sequence>
<feature type="region of interest" description="Disordered" evidence="1">
    <location>
        <begin position="95"/>
        <end position="120"/>
    </location>
</feature>
<accession>A0A8H4A8C7</accession>
<name>A0A8H4A8C7_GIGMA</name>
<evidence type="ECO:0000256" key="1">
    <source>
        <dbReference type="SAM" id="MobiDB-lite"/>
    </source>
</evidence>
<dbReference type="OrthoDB" id="2336963at2759"/>
<organism evidence="2 3">
    <name type="scientific">Gigaspora margarita</name>
    <dbReference type="NCBI Taxonomy" id="4874"/>
    <lineage>
        <taxon>Eukaryota</taxon>
        <taxon>Fungi</taxon>
        <taxon>Fungi incertae sedis</taxon>
        <taxon>Mucoromycota</taxon>
        <taxon>Glomeromycotina</taxon>
        <taxon>Glomeromycetes</taxon>
        <taxon>Diversisporales</taxon>
        <taxon>Gigasporaceae</taxon>
        <taxon>Gigaspora</taxon>
    </lineage>
</organism>
<reference evidence="2 3" key="1">
    <citation type="journal article" date="2019" name="Environ. Microbiol.">
        <title>At the nexus of three kingdoms: the genome of the mycorrhizal fungus Gigaspora margarita provides insights into plant, endobacterial and fungal interactions.</title>
        <authorList>
            <person name="Venice F."/>
            <person name="Ghignone S."/>
            <person name="Salvioli di Fossalunga A."/>
            <person name="Amselem J."/>
            <person name="Novero M."/>
            <person name="Xianan X."/>
            <person name="Sedzielewska Toro K."/>
            <person name="Morin E."/>
            <person name="Lipzen A."/>
            <person name="Grigoriev I.V."/>
            <person name="Henrissat B."/>
            <person name="Martin F.M."/>
            <person name="Bonfante P."/>
        </authorList>
    </citation>
    <scope>NUCLEOTIDE SEQUENCE [LARGE SCALE GENOMIC DNA]</scope>
    <source>
        <strain evidence="2 3">BEG34</strain>
    </source>
</reference>
<gene>
    <name evidence="2" type="ORF">F8M41_003602</name>
</gene>
<proteinExistence type="predicted"/>
<dbReference type="Proteomes" id="UP000439903">
    <property type="component" value="Unassembled WGS sequence"/>
</dbReference>
<dbReference type="EMBL" id="WTPW01001316">
    <property type="protein sequence ID" value="KAF0443002.1"/>
    <property type="molecule type" value="Genomic_DNA"/>
</dbReference>
<keyword evidence="3" id="KW-1185">Reference proteome</keyword>
<evidence type="ECO:0000313" key="2">
    <source>
        <dbReference type="EMBL" id="KAF0443002.1"/>
    </source>
</evidence>
<evidence type="ECO:0000313" key="3">
    <source>
        <dbReference type="Proteomes" id="UP000439903"/>
    </source>
</evidence>
<protein>
    <submittedName>
        <fullName evidence="2">Uncharacterized protein</fullName>
    </submittedName>
</protein>